<name>A0A060QI69_9PROT</name>
<sequence length="194" mass="21381">MTLPLMPKATAVWLIDKTALTFTQIAEFCGMHPLEVQAIADGEVAAGINGYDPVKNNQLTQEQITRCEGNPDLRLKLSAKANPVARRAKGARYTPIARRNDRPDAIAFVLRQFPQLSELQIIKLLGTTKDTIAKVRDRQHWNSANIKPRDPVILGLCSQTDLNAAVQAANERLAREGHSVPVVAEMSEFDDTEG</sequence>
<dbReference type="RefSeq" id="WP_023978055.1">
    <property type="nucleotide sequence ID" value="NZ_CBLX010000016.1"/>
</dbReference>
<dbReference type="AlphaFoldDB" id="A0A060QI69"/>
<dbReference type="InterPro" id="IPR010421">
    <property type="entry name" value="TrcR"/>
</dbReference>
<evidence type="ECO:0000313" key="1">
    <source>
        <dbReference type="EMBL" id="CDG40393.1"/>
    </source>
</evidence>
<comment type="caution">
    <text evidence="1">The sequence shown here is derived from an EMBL/GenBank/DDBJ whole genome shotgun (WGS) entry which is preliminary data.</text>
</comment>
<reference evidence="1 2" key="1">
    <citation type="journal article" date="2014" name="Genome Biol. Evol.">
        <title>Acetic acid bacteria genomes reveal functional traits for adaptation to life in insect guts.</title>
        <authorList>
            <person name="Chouaia B."/>
            <person name="Gaiarsa S."/>
            <person name="Crotti E."/>
            <person name="Comandatore F."/>
            <person name="Degli Esposti M."/>
            <person name="Ricci I."/>
            <person name="Alma A."/>
            <person name="Favia G."/>
            <person name="Bandi C."/>
            <person name="Daffonchio D."/>
        </authorList>
    </citation>
    <scope>NUCLEOTIDE SEQUENCE [LARGE SCALE GENOMIC DNA]</scope>
    <source>
        <strain evidence="1 2">SF2.1</strain>
    </source>
</reference>
<evidence type="ECO:0000313" key="2">
    <source>
        <dbReference type="Proteomes" id="UP000027583"/>
    </source>
</evidence>
<gene>
    <name evidence="1" type="ORF">ASAP_2348</name>
</gene>
<protein>
    <recommendedName>
        <fullName evidence="3">Cytoplasmic protein</fullName>
    </recommendedName>
</protein>
<dbReference type="EMBL" id="CBLX010000016">
    <property type="protein sequence ID" value="CDG40393.1"/>
    <property type="molecule type" value="Genomic_DNA"/>
</dbReference>
<organism evidence="1 2">
    <name type="scientific">Asaia bogorensis</name>
    <dbReference type="NCBI Taxonomy" id="91915"/>
    <lineage>
        <taxon>Bacteria</taxon>
        <taxon>Pseudomonadati</taxon>
        <taxon>Pseudomonadota</taxon>
        <taxon>Alphaproteobacteria</taxon>
        <taxon>Acetobacterales</taxon>
        <taxon>Acetobacteraceae</taxon>
        <taxon>Asaia</taxon>
    </lineage>
</organism>
<evidence type="ECO:0008006" key="3">
    <source>
        <dbReference type="Google" id="ProtNLM"/>
    </source>
</evidence>
<accession>A0A060QI69</accession>
<reference evidence="1 2" key="2">
    <citation type="journal article" date="2014" name="PLoS ONE">
        <title>Evolution of mitochondria reconstructed from the energy metabolism of living bacteria.</title>
        <authorList>
            <person name="Degli Esposti M."/>
            <person name="Chouaia B."/>
            <person name="Comandatore F."/>
            <person name="Crotti E."/>
            <person name="Sassera D."/>
            <person name="Lievens P.M."/>
            <person name="Daffonchio D."/>
            <person name="Bandi C."/>
        </authorList>
    </citation>
    <scope>NUCLEOTIDE SEQUENCE [LARGE SCALE GENOMIC DNA]</scope>
    <source>
        <strain evidence="1 2">SF2.1</strain>
    </source>
</reference>
<proteinExistence type="predicted"/>
<dbReference type="Pfam" id="PF06242">
    <property type="entry name" value="TrcR"/>
    <property type="match status" value="1"/>
</dbReference>
<dbReference type="eggNOG" id="COG3820">
    <property type="taxonomic scope" value="Bacteria"/>
</dbReference>
<dbReference type="Proteomes" id="UP000027583">
    <property type="component" value="Unassembled WGS sequence"/>
</dbReference>